<name>A0ABV5NUR0_9ACTN</name>
<evidence type="ECO:0000313" key="1">
    <source>
        <dbReference type="EMBL" id="MFB9474040.1"/>
    </source>
</evidence>
<organism evidence="1 2">
    <name type="scientific">Nonomuraea salmonea</name>
    <dbReference type="NCBI Taxonomy" id="46181"/>
    <lineage>
        <taxon>Bacteria</taxon>
        <taxon>Bacillati</taxon>
        <taxon>Actinomycetota</taxon>
        <taxon>Actinomycetes</taxon>
        <taxon>Streptosporangiales</taxon>
        <taxon>Streptosporangiaceae</taxon>
        <taxon>Nonomuraea</taxon>
    </lineage>
</organism>
<comment type="caution">
    <text evidence="1">The sequence shown here is derived from an EMBL/GenBank/DDBJ whole genome shotgun (WGS) entry which is preliminary data.</text>
</comment>
<reference evidence="1 2" key="1">
    <citation type="submission" date="2024-09" db="EMBL/GenBank/DDBJ databases">
        <authorList>
            <person name="Sun Q."/>
            <person name="Mori K."/>
        </authorList>
    </citation>
    <scope>NUCLEOTIDE SEQUENCE [LARGE SCALE GENOMIC DNA]</scope>
    <source>
        <strain evidence="1 2">JCM 3324</strain>
    </source>
</reference>
<protein>
    <submittedName>
        <fullName evidence="1">Uncharacterized protein</fullName>
    </submittedName>
</protein>
<evidence type="ECO:0000313" key="2">
    <source>
        <dbReference type="Proteomes" id="UP001589568"/>
    </source>
</evidence>
<dbReference type="Proteomes" id="UP001589568">
    <property type="component" value="Unassembled WGS sequence"/>
</dbReference>
<gene>
    <name evidence="1" type="ORF">ACFFR3_31470</name>
</gene>
<proteinExistence type="predicted"/>
<sequence>MNIKQRPGTPFAGTLTYIDHEYSIDFIHSEPDQYLDRTPDGVACVAINTLQIEVGLPRYEALHVWGYFPKISWTTAALPIPRSTPGVVQFVGSTFQRSIAYGVSDEDSWRREFDPRSGWIRVAPEGASAEHLTEIADGVLIGAADGQLSSIWMRPLFA</sequence>
<dbReference type="EMBL" id="JBHMCF010000037">
    <property type="protein sequence ID" value="MFB9474040.1"/>
    <property type="molecule type" value="Genomic_DNA"/>
</dbReference>
<keyword evidence="2" id="KW-1185">Reference proteome</keyword>
<accession>A0ABV5NUR0</accession>
<dbReference type="RefSeq" id="WP_379484311.1">
    <property type="nucleotide sequence ID" value="NZ_JBHMCF010000037.1"/>
</dbReference>